<evidence type="ECO:0000256" key="1">
    <source>
        <dbReference type="SAM" id="MobiDB-lite"/>
    </source>
</evidence>
<feature type="region of interest" description="Disordered" evidence="1">
    <location>
        <begin position="95"/>
        <end position="168"/>
    </location>
</feature>
<dbReference type="Proteomes" id="UP001596004">
    <property type="component" value="Unassembled WGS sequence"/>
</dbReference>
<feature type="region of interest" description="Disordered" evidence="1">
    <location>
        <begin position="203"/>
        <end position="237"/>
    </location>
</feature>
<reference evidence="4" key="1">
    <citation type="journal article" date="2019" name="Int. J. Syst. Evol. Microbiol.">
        <title>The Global Catalogue of Microorganisms (GCM) 10K type strain sequencing project: providing services to taxonomists for standard genome sequencing and annotation.</title>
        <authorList>
            <consortium name="The Broad Institute Genomics Platform"/>
            <consortium name="The Broad Institute Genome Sequencing Center for Infectious Disease"/>
            <person name="Wu L."/>
            <person name="Ma J."/>
        </authorList>
    </citation>
    <scope>NUCLEOTIDE SEQUENCE [LARGE SCALE GENOMIC DNA]</scope>
    <source>
        <strain evidence="4">CGMCC 4.7132</strain>
    </source>
</reference>
<proteinExistence type="predicted"/>
<keyword evidence="2" id="KW-0812">Transmembrane</keyword>
<feature type="compositionally biased region" description="Low complexity" evidence="1">
    <location>
        <begin position="118"/>
        <end position="129"/>
    </location>
</feature>
<comment type="caution">
    <text evidence="3">The sequence shown here is derived from an EMBL/GenBank/DDBJ whole genome shotgun (WGS) entry which is preliminary data.</text>
</comment>
<evidence type="ECO:0000256" key="2">
    <source>
        <dbReference type="SAM" id="Phobius"/>
    </source>
</evidence>
<feature type="compositionally biased region" description="Pro residues" evidence="1">
    <location>
        <begin position="130"/>
        <end position="139"/>
    </location>
</feature>
<dbReference type="RefSeq" id="WP_380839128.1">
    <property type="nucleotide sequence ID" value="NZ_JBHSFP010000004.1"/>
</dbReference>
<name>A0ABV9CCW2_9ACTN</name>
<evidence type="ECO:0000313" key="3">
    <source>
        <dbReference type="EMBL" id="MFC4530949.1"/>
    </source>
</evidence>
<dbReference type="Pfam" id="PF13560">
    <property type="entry name" value="HTH_31"/>
    <property type="match status" value="1"/>
</dbReference>
<feature type="compositionally biased region" description="Low complexity" evidence="1">
    <location>
        <begin position="206"/>
        <end position="221"/>
    </location>
</feature>
<accession>A0ABV9CCW2</accession>
<evidence type="ECO:0000313" key="4">
    <source>
        <dbReference type="Proteomes" id="UP001596004"/>
    </source>
</evidence>
<sequence>MANGIENSSRNRRLRPLSDDLPVPTRVLLRELRALKERAGFDLRALEQATHASRSSWGRWLAGETWIPLDAVEGLARLCRADENRFREMWEAAEQARRSAGATDGDASHQEAPLQQHPGLAPPAVRAPGPGTPPPPASGPAPHGQAAPHEQAPREPATSDERAAPRGPADRLRRRFLVGAAVGLVIGAVAGAVLTGSAVRGGTGGEAAPAATGSPAGRGTPRAAPVTGRAEVTGRAGGWRPATARRVPYSQFKTYGGYRTDGSGYASMALGLPRPGPNTISLASSAYSRPIKMAELLQGDLVIDPVGGNTARAVVIFDKWANAAHTSYWAYQQRAGYGTDHRVVDHGLTSGTQFRAYRPVNIRDAAGG</sequence>
<dbReference type="CDD" id="cd00093">
    <property type="entry name" value="HTH_XRE"/>
    <property type="match status" value="1"/>
</dbReference>
<protein>
    <submittedName>
        <fullName evidence="3">Helix-turn-helix domain-containing protein</fullName>
    </submittedName>
</protein>
<keyword evidence="2" id="KW-0472">Membrane</keyword>
<gene>
    <name evidence="3" type="ORF">ACFO60_09255</name>
</gene>
<feature type="transmembrane region" description="Helical" evidence="2">
    <location>
        <begin position="176"/>
        <end position="194"/>
    </location>
</feature>
<dbReference type="EMBL" id="JBHSFP010000004">
    <property type="protein sequence ID" value="MFC4530949.1"/>
    <property type="molecule type" value="Genomic_DNA"/>
</dbReference>
<feature type="compositionally biased region" description="Basic and acidic residues" evidence="1">
    <location>
        <begin position="151"/>
        <end position="168"/>
    </location>
</feature>
<keyword evidence="2" id="KW-1133">Transmembrane helix</keyword>
<organism evidence="3 4">
    <name type="scientific">Sphaerisporangium dianthi</name>
    <dbReference type="NCBI Taxonomy" id="1436120"/>
    <lineage>
        <taxon>Bacteria</taxon>
        <taxon>Bacillati</taxon>
        <taxon>Actinomycetota</taxon>
        <taxon>Actinomycetes</taxon>
        <taxon>Streptosporangiales</taxon>
        <taxon>Streptosporangiaceae</taxon>
        <taxon>Sphaerisporangium</taxon>
    </lineage>
</organism>
<dbReference type="InterPro" id="IPR001387">
    <property type="entry name" value="Cro/C1-type_HTH"/>
</dbReference>
<keyword evidence="4" id="KW-1185">Reference proteome</keyword>